<accession>A0A1F6A189</accession>
<dbReference type="AlphaFoldDB" id="A0A1F6A189"/>
<dbReference type="SUPFAM" id="SSF56300">
    <property type="entry name" value="Metallo-dependent phosphatases"/>
    <property type="match status" value="1"/>
</dbReference>
<organism evidence="2 3">
    <name type="scientific">Candidatus Gottesmanbacteria bacterium RIFCSPHIGHO2_02_FULL_39_14</name>
    <dbReference type="NCBI Taxonomy" id="1798383"/>
    <lineage>
        <taxon>Bacteria</taxon>
        <taxon>Candidatus Gottesmaniibacteriota</taxon>
    </lineage>
</organism>
<evidence type="ECO:0000313" key="3">
    <source>
        <dbReference type="Proteomes" id="UP000176253"/>
    </source>
</evidence>
<dbReference type="Gene3D" id="3.60.21.10">
    <property type="match status" value="1"/>
</dbReference>
<evidence type="ECO:0000259" key="1">
    <source>
        <dbReference type="Pfam" id="PF00149"/>
    </source>
</evidence>
<dbReference type="InterPro" id="IPR004843">
    <property type="entry name" value="Calcineurin-like_PHP"/>
</dbReference>
<dbReference type="EMBL" id="MFJM01000016">
    <property type="protein sequence ID" value="OGG18415.1"/>
    <property type="molecule type" value="Genomic_DNA"/>
</dbReference>
<dbReference type="Pfam" id="PF00149">
    <property type="entry name" value="Metallophos"/>
    <property type="match status" value="1"/>
</dbReference>
<reference evidence="2 3" key="1">
    <citation type="journal article" date="2016" name="Nat. Commun.">
        <title>Thousands of microbial genomes shed light on interconnected biogeochemical processes in an aquifer system.</title>
        <authorList>
            <person name="Anantharaman K."/>
            <person name="Brown C.T."/>
            <person name="Hug L.A."/>
            <person name="Sharon I."/>
            <person name="Castelle C.J."/>
            <person name="Probst A.J."/>
            <person name="Thomas B.C."/>
            <person name="Singh A."/>
            <person name="Wilkins M.J."/>
            <person name="Karaoz U."/>
            <person name="Brodie E.L."/>
            <person name="Williams K.H."/>
            <person name="Hubbard S.S."/>
            <person name="Banfield J.F."/>
        </authorList>
    </citation>
    <scope>NUCLEOTIDE SEQUENCE [LARGE SCALE GENOMIC DNA]</scope>
</reference>
<gene>
    <name evidence="2" type="ORF">A3D78_00765</name>
</gene>
<dbReference type="InterPro" id="IPR029052">
    <property type="entry name" value="Metallo-depent_PP-like"/>
</dbReference>
<comment type="caution">
    <text evidence="2">The sequence shown here is derived from an EMBL/GenBank/DDBJ whole genome shotgun (WGS) entry which is preliminary data.</text>
</comment>
<dbReference type="Proteomes" id="UP000176253">
    <property type="component" value="Unassembled WGS sequence"/>
</dbReference>
<feature type="domain" description="Calcineurin-like phosphoesterase" evidence="1">
    <location>
        <begin position="49"/>
        <end position="296"/>
    </location>
</feature>
<name>A0A1F6A189_9BACT</name>
<dbReference type="STRING" id="1798383.A3D78_00765"/>
<evidence type="ECO:0000313" key="2">
    <source>
        <dbReference type="EMBL" id="OGG18415.1"/>
    </source>
</evidence>
<sequence>MAEKDAGKKFHGWVTPDRHTVFIGPLVGLRHSAHVVTKPSPEKEVFLERFIYVGCLHGGNDAVYNRLEFIADNPPDYLIFTGDLAGSPEIERLKKHFYDDKESNKESIYRPYAYFGDWAVTLPQSRRRELLATLEPHAGRLLKIIKKIKNPQTKIYILEGNWDNPIISGVRAIAGKDISDVFDTQAFFHNHGFPFTNRPSLILTKTSLHILLPYISLLQLKKNNKPFINKFHKAVTQSKKEGKPVVLVGHAEANWRIHHLDRLVEKITGERKTVIDNFGHLMAIFQPDEVIYPHQHSRLHDEQGNLIDPNSKYALSIRHDGVSLVEDADSITPDDATILATYIPLGYLAEEDFFKQTILPQQPRS</sequence>
<dbReference type="GO" id="GO:0016787">
    <property type="term" value="F:hydrolase activity"/>
    <property type="evidence" value="ECO:0007669"/>
    <property type="project" value="InterPro"/>
</dbReference>
<proteinExistence type="predicted"/>
<protein>
    <recommendedName>
        <fullName evidence="1">Calcineurin-like phosphoesterase domain-containing protein</fullName>
    </recommendedName>
</protein>